<dbReference type="Proteomes" id="UP001159405">
    <property type="component" value="Unassembled WGS sequence"/>
</dbReference>
<keyword evidence="4" id="KW-1185">Reference proteome</keyword>
<comment type="caution">
    <text evidence="3">The sequence shown here is derived from an EMBL/GenBank/DDBJ whole genome shotgun (WGS) entry which is preliminary data.</text>
</comment>
<dbReference type="EMBL" id="CALNXK010000176">
    <property type="protein sequence ID" value="CAH3172764.1"/>
    <property type="molecule type" value="Genomic_DNA"/>
</dbReference>
<feature type="region of interest" description="Disordered" evidence="1">
    <location>
        <begin position="45"/>
        <end position="86"/>
    </location>
</feature>
<reference evidence="3 4" key="1">
    <citation type="submission" date="2022-05" db="EMBL/GenBank/DDBJ databases">
        <authorList>
            <consortium name="Genoscope - CEA"/>
            <person name="William W."/>
        </authorList>
    </citation>
    <scope>NUCLEOTIDE SEQUENCE [LARGE SCALE GENOMIC DNA]</scope>
</reference>
<sequence length="152" mass="17181">MADDFNPAPRFYRFTIPPAQIDCPVPRPGPYLFQSAGVQHQFNQSPLQFMPHRPHVSPATSPEGSSESSSIDDMSQPGSSRNRCPNWSDAETRFLLELWRDSFPISKRRNGAAWDSIAKKLNGVLKEQGISTFRTGAHCKARMKYLKTNTRE</sequence>
<name>A0ABN8R0A5_9CNID</name>
<evidence type="ECO:0000313" key="3">
    <source>
        <dbReference type="EMBL" id="CAH3172764.1"/>
    </source>
</evidence>
<proteinExistence type="predicted"/>
<dbReference type="InterPro" id="IPR044822">
    <property type="entry name" value="Myb_DNA-bind_4"/>
</dbReference>
<feature type="compositionally biased region" description="Low complexity" evidence="1">
    <location>
        <begin position="57"/>
        <end position="75"/>
    </location>
</feature>
<dbReference type="Pfam" id="PF13837">
    <property type="entry name" value="Myb_DNA-bind_4"/>
    <property type="match status" value="1"/>
</dbReference>
<feature type="compositionally biased region" description="Polar residues" evidence="1">
    <location>
        <begin position="76"/>
        <end position="85"/>
    </location>
</feature>
<feature type="domain" description="Myb/SANT-like DNA-binding" evidence="2">
    <location>
        <begin position="86"/>
        <end position="149"/>
    </location>
</feature>
<organism evidence="3 4">
    <name type="scientific">Porites lobata</name>
    <dbReference type="NCBI Taxonomy" id="104759"/>
    <lineage>
        <taxon>Eukaryota</taxon>
        <taxon>Metazoa</taxon>
        <taxon>Cnidaria</taxon>
        <taxon>Anthozoa</taxon>
        <taxon>Hexacorallia</taxon>
        <taxon>Scleractinia</taxon>
        <taxon>Fungiina</taxon>
        <taxon>Poritidae</taxon>
        <taxon>Porites</taxon>
    </lineage>
</organism>
<evidence type="ECO:0000259" key="2">
    <source>
        <dbReference type="Pfam" id="PF13837"/>
    </source>
</evidence>
<gene>
    <name evidence="3" type="ORF">PLOB_00013203</name>
</gene>
<evidence type="ECO:0000256" key="1">
    <source>
        <dbReference type="SAM" id="MobiDB-lite"/>
    </source>
</evidence>
<dbReference type="Gene3D" id="1.10.10.60">
    <property type="entry name" value="Homeodomain-like"/>
    <property type="match status" value="1"/>
</dbReference>
<accession>A0ABN8R0A5</accession>
<protein>
    <recommendedName>
        <fullName evidence="2">Myb/SANT-like DNA-binding domain-containing protein</fullName>
    </recommendedName>
</protein>
<evidence type="ECO:0000313" key="4">
    <source>
        <dbReference type="Proteomes" id="UP001159405"/>
    </source>
</evidence>